<proteinExistence type="predicted"/>
<feature type="region of interest" description="Disordered" evidence="1">
    <location>
        <begin position="1"/>
        <end position="69"/>
    </location>
</feature>
<protein>
    <submittedName>
        <fullName evidence="2">Uncharacterized protein</fullName>
    </submittedName>
</protein>
<organism evidence="2 3">
    <name type="scientific">Vanilla planifolia</name>
    <name type="common">Vanilla</name>
    <dbReference type="NCBI Taxonomy" id="51239"/>
    <lineage>
        <taxon>Eukaryota</taxon>
        <taxon>Viridiplantae</taxon>
        <taxon>Streptophyta</taxon>
        <taxon>Embryophyta</taxon>
        <taxon>Tracheophyta</taxon>
        <taxon>Spermatophyta</taxon>
        <taxon>Magnoliopsida</taxon>
        <taxon>Liliopsida</taxon>
        <taxon>Asparagales</taxon>
        <taxon>Orchidaceae</taxon>
        <taxon>Vanilloideae</taxon>
        <taxon>Vanilleae</taxon>
        <taxon>Vanilla</taxon>
    </lineage>
</organism>
<evidence type="ECO:0000256" key="1">
    <source>
        <dbReference type="SAM" id="MobiDB-lite"/>
    </source>
</evidence>
<name>A0A835VNK3_VANPL</name>
<evidence type="ECO:0000313" key="3">
    <source>
        <dbReference type="Proteomes" id="UP000639772"/>
    </source>
</evidence>
<feature type="compositionally biased region" description="Polar residues" evidence="1">
    <location>
        <begin position="17"/>
        <end position="30"/>
    </location>
</feature>
<comment type="caution">
    <text evidence="2">The sequence shown here is derived from an EMBL/GenBank/DDBJ whole genome shotgun (WGS) entry which is preliminary data.</text>
</comment>
<gene>
    <name evidence="2" type="ORF">HPP92_003737</name>
</gene>
<dbReference type="Proteomes" id="UP000639772">
    <property type="component" value="Chromosome 1"/>
</dbReference>
<evidence type="ECO:0000313" key="2">
    <source>
        <dbReference type="EMBL" id="KAG0503665.1"/>
    </source>
</evidence>
<dbReference type="EMBL" id="JADCNM010000001">
    <property type="protein sequence ID" value="KAG0503665.1"/>
    <property type="molecule type" value="Genomic_DNA"/>
</dbReference>
<accession>A0A835VNK3</accession>
<feature type="compositionally biased region" description="Basic and acidic residues" evidence="1">
    <location>
        <begin position="1"/>
        <end position="10"/>
    </location>
</feature>
<dbReference type="AlphaFoldDB" id="A0A835VNK3"/>
<reference evidence="2 3" key="1">
    <citation type="journal article" date="2020" name="Nat. Food">
        <title>A phased Vanilla planifolia genome enables genetic improvement of flavour and production.</title>
        <authorList>
            <person name="Hasing T."/>
            <person name="Tang H."/>
            <person name="Brym M."/>
            <person name="Khazi F."/>
            <person name="Huang T."/>
            <person name="Chambers A.H."/>
        </authorList>
    </citation>
    <scope>NUCLEOTIDE SEQUENCE [LARGE SCALE GENOMIC DNA]</scope>
    <source>
        <tissue evidence="2">Leaf</tissue>
    </source>
</reference>
<sequence>MQPPCRKDAPSFHAGTLQGQKNTITAQAKSQPDRHLHPRSHRRAPRDLSAEGVLGRPWKPYHQSHAVVA</sequence>